<evidence type="ECO:0000256" key="1">
    <source>
        <dbReference type="ARBA" id="ARBA00022679"/>
    </source>
</evidence>
<dbReference type="PANTHER" id="PTHR43793:SF1">
    <property type="entry name" value="FAD SYNTHASE"/>
    <property type="match status" value="1"/>
</dbReference>
<gene>
    <name evidence="4" type="ORF">UFOVP132_150</name>
</gene>
<dbReference type="Gene3D" id="3.40.50.620">
    <property type="entry name" value="HUPs"/>
    <property type="match status" value="1"/>
</dbReference>
<dbReference type="GO" id="GO:0006646">
    <property type="term" value="P:phosphatidylethanolamine biosynthetic process"/>
    <property type="evidence" value="ECO:0007669"/>
    <property type="project" value="UniProtKB-UniPathway"/>
</dbReference>
<evidence type="ECO:0000313" key="4">
    <source>
        <dbReference type="EMBL" id="CAB4131566.1"/>
    </source>
</evidence>
<accession>A0A6J5LEE9</accession>
<name>A0A6J5LEE9_9CAUD</name>
<dbReference type="GO" id="GO:0016779">
    <property type="term" value="F:nucleotidyltransferase activity"/>
    <property type="evidence" value="ECO:0007669"/>
    <property type="project" value="UniProtKB-KW"/>
</dbReference>
<dbReference type="InterPro" id="IPR014729">
    <property type="entry name" value="Rossmann-like_a/b/a_fold"/>
</dbReference>
<keyword evidence="2 4" id="KW-0548">Nucleotidyltransferase</keyword>
<evidence type="ECO:0000259" key="3">
    <source>
        <dbReference type="Pfam" id="PF01467"/>
    </source>
</evidence>
<feature type="domain" description="Cytidyltransferase-like" evidence="3">
    <location>
        <begin position="13"/>
        <end position="116"/>
    </location>
</feature>
<dbReference type="NCBIfam" id="TIGR00125">
    <property type="entry name" value="cyt_tran_rel"/>
    <property type="match status" value="1"/>
</dbReference>
<dbReference type="SUPFAM" id="SSF52374">
    <property type="entry name" value="Nucleotidylyl transferase"/>
    <property type="match status" value="1"/>
</dbReference>
<protein>
    <submittedName>
        <fullName evidence="4">TagD Cytidylyltransferase</fullName>
    </submittedName>
</protein>
<dbReference type="InterPro" id="IPR004821">
    <property type="entry name" value="Cyt_trans-like"/>
</dbReference>
<dbReference type="UniPathway" id="UPA00558">
    <property type="reaction ID" value="UER00742"/>
</dbReference>
<dbReference type="Pfam" id="PF01467">
    <property type="entry name" value="CTP_transf_like"/>
    <property type="match status" value="1"/>
</dbReference>
<dbReference type="InterPro" id="IPR050385">
    <property type="entry name" value="Archaeal_FAD_synthase"/>
</dbReference>
<proteinExistence type="predicted"/>
<dbReference type="PANTHER" id="PTHR43793">
    <property type="entry name" value="FAD SYNTHASE"/>
    <property type="match status" value="1"/>
</dbReference>
<sequence>MKPQLPLRVGFTCSAFDLLHPGHIEMLNECKSHVDWLIVGLHSDPTIDRPNVKNKPVQSLYERFVQLRAVKFVDEIIPYETEYDLINMLGIEPITHRFVGIEYKDTYIVGQDICEKRGINIVYNSRFHQYSSTELRSRLS</sequence>
<evidence type="ECO:0000256" key="2">
    <source>
        <dbReference type="ARBA" id="ARBA00022695"/>
    </source>
</evidence>
<keyword evidence="1 4" id="KW-0808">Transferase</keyword>
<organism evidence="4">
    <name type="scientific">uncultured Caudovirales phage</name>
    <dbReference type="NCBI Taxonomy" id="2100421"/>
    <lineage>
        <taxon>Viruses</taxon>
        <taxon>Duplodnaviria</taxon>
        <taxon>Heunggongvirae</taxon>
        <taxon>Uroviricota</taxon>
        <taxon>Caudoviricetes</taxon>
        <taxon>Peduoviridae</taxon>
        <taxon>Maltschvirus</taxon>
        <taxon>Maltschvirus maltsch</taxon>
    </lineage>
</organism>
<reference evidence="4" key="1">
    <citation type="submission" date="2020-04" db="EMBL/GenBank/DDBJ databases">
        <authorList>
            <person name="Chiriac C."/>
            <person name="Salcher M."/>
            <person name="Ghai R."/>
            <person name="Kavagutti S V."/>
        </authorList>
    </citation>
    <scope>NUCLEOTIDE SEQUENCE</scope>
</reference>
<dbReference type="EMBL" id="LR796247">
    <property type="protein sequence ID" value="CAB4131566.1"/>
    <property type="molecule type" value="Genomic_DNA"/>
</dbReference>